<proteinExistence type="predicted"/>
<comment type="caution">
    <text evidence="1">The sequence shown here is derived from an EMBL/GenBank/DDBJ whole genome shotgun (WGS) entry which is preliminary data.</text>
</comment>
<reference evidence="1" key="1">
    <citation type="journal article" date="2019" name="Sci. Rep.">
        <title>Draft genome of Tanacetum cinerariifolium, the natural source of mosquito coil.</title>
        <authorList>
            <person name="Yamashiro T."/>
            <person name="Shiraishi A."/>
            <person name="Satake H."/>
            <person name="Nakayama K."/>
        </authorList>
    </citation>
    <scope>NUCLEOTIDE SEQUENCE</scope>
</reference>
<name>A0A699VJM2_TANCI</name>
<accession>A0A699VJM2</accession>
<evidence type="ECO:0000313" key="1">
    <source>
        <dbReference type="EMBL" id="GFD34369.1"/>
    </source>
</evidence>
<sequence>MCYGQCITKIARKTRVLTDDVIRSMSALIYCRDLDMNTLKELIDSEGRLISEDPQPGVPRFGIPRPLRASMQDLYDMMGSVEIR</sequence>
<feature type="non-terminal residue" evidence="1">
    <location>
        <position position="84"/>
    </location>
</feature>
<gene>
    <name evidence="1" type="ORF">Tci_906338</name>
</gene>
<dbReference type="EMBL" id="BKCJ011445734">
    <property type="protein sequence ID" value="GFD34369.1"/>
    <property type="molecule type" value="Genomic_DNA"/>
</dbReference>
<protein>
    <submittedName>
        <fullName evidence="1">Uncharacterized protein</fullName>
    </submittedName>
</protein>
<dbReference type="AlphaFoldDB" id="A0A699VJM2"/>
<organism evidence="1">
    <name type="scientific">Tanacetum cinerariifolium</name>
    <name type="common">Dalmatian daisy</name>
    <name type="synonym">Chrysanthemum cinerariifolium</name>
    <dbReference type="NCBI Taxonomy" id="118510"/>
    <lineage>
        <taxon>Eukaryota</taxon>
        <taxon>Viridiplantae</taxon>
        <taxon>Streptophyta</taxon>
        <taxon>Embryophyta</taxon>
        <taxon>Tracheophyta</taxon>
        <taxon>Spermatophyta</taxon>
        <taxon>Magnoliopsida</taxon>
        <taxon>eudicotyledons</taxon>
        <taxon>Gunneridae</taxon>
        <taxon>Pentapetalae</taxon>
        <taxon>asterids</taxon>
        <taxon>campanulids</taxon>
        <taxon>Asterales</taxon>
        <taxon>Asteraceae</taxon>
        <taxon>Asteroideae</taxon>
        <taxon>Anthemideae</taxon>
        <taxon>Anthemidinae</taxon>
        <taxon>Tanacetum</taxon>
    </lineage>
</organism>